<dbReference type="RefSeq" id="WP_183369875.1">
    <property type="nucleotide sequence ID" value="NZ_BAABHL010000037.1"/>
</dbReference>
<reference evidence="9 10" key="1">
    <citation type="submission" date="2020-08" db="EMBL/GenBank/DDBJ databases">
        <title>Sequencing the genomes of 1000 actinobacteria strains.</title>
        <authorList>
            <person name="Klenk H.-P."/>
        </authorList>
    </citation>
    <scope>NUCLEOTIDE SEQUENCE [LARGE SCALE GENOMIC DNA]</scope>
    <source>
        <strain evidence="9 10">DSM 45298</strain>
    </source>
</reference>
<keyword evidence="6 8" id="KW-1133">Transmembrane helix</keyword>
<dbReference type="GO" id="GO:0022857">
    <property type="term" value="F:transmembrane transporter activity"/>
    <property type="evidence" value="ECO:0007669"/>
    <property type="project" value="InterPro"/>
</dbReference>
<evidence type="ECO:0000256" key="7">
    <source>
        <dbReference type="ARBA" id="ARBA00023136"/>
    </source>
</evidence>
<dbReference type="PANTHER" id="PTHR30472:SF1">
    <property type="entry name" value="FE(3+) DICITRATE TRANSPORT SYSTEM PERMEASE PROTEIN FECC-RELATED"/>
    <property type="match status" value="1"/>
</dbReference>
<accession>A0A840F386</accession>
<gene>
    <name evidence="9" type="ORF">BKA16_001302</name>
</gene>
<dbReference type="SUPFAM" id="SSF81345">
    <property type="entry name" value="ABC transporter involved in vitamin B12 uptake, BtuC"/>
    <property type="match status" value="1"/>
</dbReference>
<comment type="subcellular location">
    <subcellularLocation>
        <location evidence="1">Cell membrane</location>
        <topology evidence="1">Multi-pass membrane protein</topology>
    </subcellularLocation>
</comment>
<evidence type="ECO:0000313" key="9">
    <source>
        <dbReference type="EMBL" id="MBB4134750.1"/>
    </source>
</evidence>
<feature type="transmembrane region" description="Helical" evidence="8">
    <location>
        <begin position="115"/>
        <end position="136"/>
    </location>
</feature>
<evidence type="ECO:0000313" key="10">
    <source>
        <dbReference type="Proteomes" id="UP000551501"/>
    </source>
</evidence>
<dbReference type="EMBL" id="JACIFP010000001">
    <property type="protein sequence ID" value="MBB4134750.1"/>
    <property type="molecule type" value="Genomic_DNA"/>
</dbReference>
<dbReference type="GO" id="GO:0005886">
    <property type="term" value="C:plasma membrane"/>
    <property type="evidence" value="ECO:0007669"/>
    <property type="project" value="UniProtKB-SubCell"/>
</dbReference>
<keyword evidence="5 8" id="KW-0812">Transmembrane</keyword>
<feature type="transmembrane region" description="Helical" evidence="8">
    <location>
        <begin position="173"/>
        <end position="194"/>
    </location>
</feature>
<dbReference type="Proteomes" id="UP000551501">
    <property type="component" value="Unassembled WGS sequence"/>
</dbReference>
<dbReference type="Gene3D" id="1.10.3470.10">
    <property type="entry name" value="ABC transporter involved in vitamin B12 uptake, BtuC"/>
    <property type="match status" value="1"/>
</dbReference>
<keyword evidence="4" id="KW-1003">Cell membrane</keyword>
<protein>
    <submittedName>
        <fullName evidence="9">Iron complex transport system permease protein</fullName>
    </submittedName>
</protein>
<feature type="transmembrane region" description="Helical" evidence="8">
    <location>
        <begin position="142"/>
        <end position="161"/>
    </location>
</feature>
<evidence type="ECO:0000256" key="4">
    <source>
        <dbReference type="ARBA" id="ARBA00022475"/>
    </source>
</evidence>
<dbReference type="PANTHER" id="PTHR30472">
    <property type="entry name" value="FERRIC ENTEROBACTIN TRANSPORT SYSTEM PERMEASE PROTEIN"/>
    <property type="match status" value="1"/>
</dbReference>
<feature type="transmembrane region" description="Helical" evidence="8">
    <location>
        <begin position="214"/>
        <end position="242"/>
    </location>
</feature>
<feature type="transmembrane region" description="Helical" evidence="8">
    <location>
        <begin position="262"/>
        <end position="283"/>
    </location>
</feature>
<comment type="similarity">
    <text evidence="2">Belongs to the binding-protein-dependent transport system permease family. FecCD subfamily.</text>
</comment>
<dbReference type="GO" id="GO:0033214">
    <property type="term" value="P:siderophore-iron import into cell"/>
    <property type="evidence" value="ECO:0007669"/>
    <property type="project" value="TreeGrafter"/>
</dbReference>
<keyword evidence="3" id="KW-0813">Transport</keyword>
<name>A0A840F386_9ACTN</name>
<sequence>MSTTMAVAPERASGFSVRRKRLIGLAVLCAAIVVAVVASLLIGANTLSPSLVWHGLWHRYIGEGTAPDPQLNEAAIVVQTQRVPRTILALIVGSALGVGGALMQGHTRNPIADPGLLGITQGAALAVVIAIFLGGVTAPIQFIWFAFIGAAIASVVVFGLSSLGGTAASPLTLILAGTGVTFFLSAMTSAVALADSQSLDALRFWNAGAVKGDSYDIILTTTPFILVGLVLAFANAPALNLLNLGDDVARGLGQNVTAARVLGLLAVTLLAGAGTAACGSIAFLGLVVPHVARYLTGPDHRWLLPYSALAGGLLLLVADIVGRMVARPGELEAGIVVALVGAPCFVFLVWWRRAVRL</sequence>
<dbReference type="InterPro" id="IPR037294">
    <property type="entry name" value="ABC_BtuC-like"/>
</dbReference>
<dbReference type="AlphaFoldDB" id="A0A840F386"/>
<evidence type="ECO:0000256" key="2">
    <source>
        <dbReference type="ARBA" id="ARBA00007935"/>
    </source>
</evidence>
<comment type="caution">
    <text evidence="9">The sequence shown here is derived from an EMBL/GenBank/DDBJ whole genome shotgun (WGS) entry which is preliminary data.</text>
</comment>
<dbReference type="Pfam" id="PF01032">
    <property type="entry name" value="FecCD"/>
    <property type="match status" value="1"/>
</dbReference>
<dbReference type="InterPro" id="IPR000522">
    <property type="entry name" value="ABC_transptr_permease_BtuC"/>
</dbReference>
<dbReference type="FunFam" id="1.10.3470.10:FF:000001">
    <property type="entry name" value="Vitamin B12 ABC transporter permease BtuC"/>
    <property type="match status" value="1"/>
</dbReference>
<proteinExistence type="inferred from homology"/>
<feature type="transmembrane region" description="Helical" evidence="8">
    <location>
        <begin position="21"/>
        <end position="44"/>
    </location>
</feature>
<dbReference type="CDD" id="cd06550">
    <property type="entry name" value="TM_ABC_iron-siderophores_like"/>
    <property type="match status" value="1"/>
</dbReference>
<keyword evidence="7 8" id="KW-0472">Membrane</keyword>
<evidence type="ECO:0000256" key="3">
    <source>
        <dbReference type="ARBA" id="ARBA00022448"/>
    </source>
</evidence>
<feature type="transmembrane region" description="Helical" evidence="8">
    <location>
        <begin position="333"/>
        <end position="351"/>
    </location>
</feature>
<feature type="transmembrane region" description="Helical" evidence="8">
    <location>
        <begin position="86"/>
        <end position="103"/>
    </location>
</feature>
<evidence type="ECO:0000256" key="6">
    <source>
        <dbReference type="ARBA" id="ARBA00022989"/>
    </source>
</evidence>
<organism evidence="9 10">
    <name type="scientific">Gordonia humi</name>
    <dbReference type="NCBI Taxonomy" id="686429"/>
    <lineage>
        <taxon>Bacteria</taxon>
        <taxon>Bacillati</taxon>
        <taxon>Actinomycetota</taxon>
        <taxon>Actinomycetes</taxon>
        <taxon>Mycobacteriales</taxon>
        <taxon>Gordoniaceae</taxon>
        <taxon>Gordonia</taxon>
    </lineage>
</organism>
<keyword evidence="10" id="KW-1185">Reference proteome</keyword>
<evidence type="ECO:0000256" key="8">
    <source>
        <dbReference type="SAM" id="Phobius"/>
    </source>
</evidence>
<evidence type="ECO:0000256" key="5">
    <source>
        <dbReference type="ARBA" id="ARBA00022692"/>
    </source>
</evidence>
<evidence type="ECO:0000256" key="1">
    <source>
        <dbReference type="ARBA" id="ARBA00004651"/>
    </source>
</evidence>
<feature type="transmembrane region" description="Helical" evidence="8">
    <location>
        <begin position="303"/>
        <end position="321"/>
    </location>
</feature>